<name>A0A4P9W7S5_9FUNG</name>
<accession>A0A4P9W7S5</accession>
<evidence type="ECO:0000256" key="4">
    <source>
        <dbReference type="ARBA" id="ARBA00023204"/>
    </source>
</evidence>
<dbReference type="EMBL" id="KZ996649">
    <property type="protein sequence ID" value="RKO88541.1"/>
    <property type="molecule type" value="Genomic_DNA"/>
</dbReference>
<protein>
    <submittedName>
        <fullName evidence="7">Uncharacterized protein</fullName>
    </submittedName>
</protein>
<keyword evidence="3" id="KW-0227">DNA damage</keyword>
<reference evidence="8" key="1">
    <citation type="journal article" date="2018" name="Nat. Microbiol.">
        <title>Leveraging single-cell genomics to expand the fungal tree of life.</title>
        <authorList>
            <person name="Ahrendt S.R."/>
            <person name="Quandt C.A."/>
            <person name="Ciobanu D."/>
            <person name="Clum A."/>
            <person name="Salamov A."/>
            <person name="Andreopoulos B."/>
            <person name="Cheng J.F."/>
            <person name="Woyke T."/>
            <person name="Pelin A."/>
            <person name="Henrissat B."/>
            <person name="Reynolds N.K."/>
            <person name="Benny G.L."/>
            <person name="Smith M.E."/>
            <person name="James T.Y."/>
            <person name="Grigoriev I.V."/>
        </authorList>
    </citation>
    <scope>NUCLEOTIDE SEQUENCE [LARGE SCALE GENOMIC DNA]</scope>
</reference>
<feature type="compositionally biased region" description="Low complexity" evidence="6">
    <location>
        <begin position="198"/>
        <end position="207"/>
    </location>
</feature>
<evidence type="ECO:0000256" key="1">
    <source>
        <dbReference type="ARBA" id="ARBA00004123"/>
    </source>
</evidence>
<evidence type="ECO:0000313" key="8">
    <source>
        <dbReference type="Proteomes" id="UP000269721"/>
    </source>
</evidence>
<evidence type="ECO:0000256" key="5">
    <source>
        <dbReference type="ARBA" id="ARBA00023242"/>
    </source>
</evidence>
<keyword evidence="4" id="KW-0234">DNA repair</keyword>
<dbReference type="GO" id="GO:0007095">
    <property type="term" value="P:mitotic G2 DNA damage checkpoint signaling"/>
    <property type="evidence" value="ECO:0007669"/>
    <property type="project" value="TreeGrafter"/>
</dbReference>
<dbReference type="PANTHER" id="PTHR15660:SF1">
    <property type="entry name" value="BRISC AND BRCA1-A COMPLEX MEMBER 1"/>
    <property type="match status" value="1"/>
</dbReference>
<comment type="subcellular location">
    <subcellularLocation>
        <location evidence="1">Nucleus</location>
    </subcellularLocation>
</comment>
<dbReference type="GO" id="GO:0070552">
    <property type="term" value="C:BRISC complex"/>
    <property type="evidence" value="ECO:0007669"/>
    <property type="project" value="InterPro"/>
</dbReference>
<dbReference type="GO" id="GO:0045739">
    <property type="term" value="P:positive regulation of DNA repair"/>
    <property type="evidence" value="ECO:0007669"/>
    <property type="project" value="InterPro"/>
</dbReference>
<dbReference type="AlphaFoldDB" id="A0A4P9W7S5"/>
<dbReference type="GO" id="GO:0006302">
    <property type="term" value="P:double-strand break repair"/>
    <property type="evidence" value="ECO:0007669"/>
    <property type="project" value="TreeGrafter"/>
</dbReference>
<dbReference type="GO" id="GO:0016604">
    <property type="term" value="C:nuclear body"/>
    <property type="evidence" value="ECO:0007669"/>
    <property type="project" value="TreeGrafter"/>
</dbReference>
<keyword evidence="5" id="KW-0539">Nucleus</keyword>
<dbReference type="PANTHER" id="PTHR15660">
    <property type="entry name" value="BRISC AND BRCA1-A COMPLEX MEMBER 1"/>
    <property type="match status" value="1"/>
</dbReference>
<evidence type="ECO:0000313" key="7">
    <source>
        <dbReference type="EMBL" id="RKO88541.1"/>
    </source>
</evidence>
<proteinExistence type="predicted"/>
<sequence length="221" mass="25332">MTGTFGADERGTRTRLEAAKLHMKRFVFLKNLLNKRHEFGICTITSTTMWHLPLTSKKEEVFSAIDDITFENQVFKFWDASTIFQAIEEYLPASPSDFVLRVVLIYARSNVLPQMDRSCPEYLKFIEAGGVFDCVYLHDDQAPGNKVQTIYDFFTDLEIEGQSRVFDVSRLNKRFAAAMAQLLGHPRQRCPQKEAQYTLTSPSPTSSPRRRSLGDLFKLSD</sequence>
<dbReference type="InterPro" id="IPR026126">
    <property type="entry name" value="BABAM1"/>
</dbReference>
<evidence type="ECO:0000256" key="3">
    <source>
        <dbReference type="ARBA" id="ARBA00022763"/>
    </source>
</evidence>
<keyword evidence="8" id="KW-1185">Reference proteome</keyword>
<evidence type="ECO:0000256" key="6">
    <source>
        <dbReference type="SAM" id="MobiDB-lite"/>
    </source>
</evidence>
<dbReference type="OrthoDB" id="547311at2759"/>
<dbReference type="CDD" id="cd21502">
    <property type="entry name" value="vWA_BABAM1"/>
    <property type="match status" value="1"/>
</dbReference>
<gene>
    <name evidence="7" type="ORF">BDK51DRAFT_32687</name>
</gene>
<keyword evidence="2" id="KW-0963">Cytoplasm</keyword>
<evidence type="ECO:0000256" key="2">
    <source>
        <dbReference type="ARBA" id="ARBA00022490"/>
    </source>
</evidence>
<feature type="region of interest" description="Disordered" evidence="6">
    <location>
        <begin position="194"/>
        <end position="221"/>
    </location>
</feature>
<dbReference type="Proteomes" id="UP000269721">
    <property type="component" value="Unassembled WGS sequence"/>
</dbReference>
<organism evidence="7 8">
    <name type="scientific">Blyttiomyces helicus</name>
    <dbReference type="NCBI Taxonomy" id="388810"/>
    <lineage>
        <taxon>Eukaryota</taxon>
        <taxon>Fungi</taxon>
        <taxon>Fungi incertae sedis</taxon>
        <taxon>Chytridiomycota</taxon>
        <taxon>Chytridiomycota incertae sedis</taxon>
        <taxon>Chytridiomycetes</taxon>
        <taxon>Chytridiomycetes incertae sedis</taxon>
        <taxon>Blyttiomyces</taxon>
    </lineage>
</organism>